<dbReference type="PANTHER" id="PTHR12143:SF39">
    <property type="entry name" value="SECRETED PROTEIN"/>
    <property type="match status" value="1"/>
</dbReference>
<evidence type="ECO:0000256" key="2">
    <source>
        <dbReference type="ARBA" id="ARBA00011245"/>
    </source>
</evidence>
<comment type="caution">
    <text evidence="7">The sequence shown here is derived from an EMBL/GenBank/DDBJ whole genome shotgun (WGS) entry which is preliminary data.</text>
</comment>
<dbReference type="InterPro" id="IPR008928">
    <property type="entry name" value="6-hairpin_glycosidase_sf"/>
</dbReference>
<dbReference type="SUPFAM" id="SSF48208">
    <property type="entry name" value="Six-hairpin glycosidases"/>
    <property type="match status" value="1"/>
</dbReference>
<dbReference type="Pfam" id="PF07971">
    <property type="entry name" value="Glyco_hydro_92"/>
    <property type="match status" value="1"/>
</dbReference>
<dbReference type="InterPro" id="IPR005887">
    <property type="entry name" value="GH92_a_mannosidase_put"/>
</dbReference>
<name>A0A3D9HDD4_9FLAO</name>
<feature type="domain" description="Glycosyl hydrolase family 92 N-terminal" evidence="6">
    <location>
        <begin position="26"/>
        <end position="248"/>
    </location>
</feature>
<dbReference type="Gene3D" id="1.20.1610.10">
    <property type="entry name" value="alpha-1,2-mannosidases domains"/>
    <property type="match status" value="1"/>
</dbReference>
<keyword evidence="8" id="KW-1185">Reference proteome</keyword>
<keyword evidence="3" id="KW-0106">Calcium</keyword>
<protein>
    <submittedName>
        <fullName evidence="7">Putative alpha-1,2-mannosidase</fullName>
    </submittedName>
</protein>
<organism evidence="7 8">
    <name type="scientific">Seonamhaeicola aphaedonensis</name>
    <dbReference type="NCBI Taxonomy" id="1461338"/>
    <lineage>
        <taxon>Bacteria</taxon>
        <taxon>Pseudomonadati</taxon>
        <taxon>Bacteroidota</taxon>
        <taxon>Flavobacteriia</taxon>
        <taxon>Flavobacteriales</taxon>
        <taxon>Flavobacteriaceae</taxon>
    </lineage>
</organism>
<dbReference type="Pfam" id="PF17678">
    <property type="entry name" value="Glyco_hydro_92N"/>
    <property type="match status" value="1"/>
</dbReference>
<dbReference type="NCBIfam" id="TIGR01180">
    <property type="entry name" value="aman2_put"/>
    <property type="match status" value="1"/>
</dbReference>
<keyword evidence="4" id="KW-0732">Signal</keyword>
<evidence type="ECO:0000313" key="7">
    <source>
        <dbReference type="EMBL" id="RED47489.1"/>
    </source>
</evidence>
<feature type="chain" id="PRO_5017622753" evidence="4">
    <location>
        <begin position="21"/>
        <end position="706"/>
    </location>
</feature>
<dbReference type="InterPro" id="IPR012939">
    <property type="entry name" value="Glyco_hydro_92"/>
</dbReference>
<accession>A0A3D9HDD4</accession>
<feature type="signal peptide" evidence="4">
    <location>
        <begin position="1"/>
        <end position="20"/>
    </location>
</feature>
<dbReference type="Proteomes" id="UP000256629">
    <property type="component" value="Unassembled WGS sequence"/>
</dbReference>
<proteinExistence type="predicted"/>
<evidence type="ECO:0000259" key="5">
    <source>
        <dbReference type="Pfam" id="PF07971"/>
    </source>
</evidence>
<dbReference type="GO" id="GO:0005975">
    <property type="term" value="P:carbohydrate metabolic process"/>
    <property type="evidence" value="ECO:0007669"/>
    <property type="project" value="InterPro"/>
</dbReference>
<dbReference type="AlphaFoldDB" id="A0A3D9HDD4"/>
<feature type="domain" description="Glycosyl hydrolase family 92" evidence="5">
    <location>
        <begin position="254"/>
        <end position="695"/>
    </location>
</feature>
<evidence type="ECO:0000256" key="3">
    <source>
        <dbReference type="ARBA" id="ARBA00022837"/>
    </source>
</evidence>
<dbReference type="EMBL" id="QRDX01000006">
    <property type="protein sequence ID" value="RED47489.1"/>
    <property type="molecule type" value="Genomic_DNA"/>
</dbReference>
<dbReference type="GO" id="GO:0006516">
    <property type="term" value="P:glycoprotein catabolic process"/>
    <property type="evidence" value="ECO:0007669"/>
    <property type="project" value="TreeGrafter"/>
</dbReference>
<comment type="subunit">
    <text evidence="2">Monomer.</text>
</comment>
<dbReference type="Gene3D" id="2.70.98.10">
    <property type="match status" value="1"/>
</dbReference>
<dbReference type="PANTHER" id="PTHR12143">
    <property type="entry name" value="PEPTIDE N-GLYCANASE PNGASE -RELATED"/>
    <property type="match status" value="1"/>
</dbReference>
<dbReference type="Gene3D" id="1.20.1050.60">
    <property type="entry name" value="alpha-1,2-mannosidase"/>
    <property type="match status" value="1"/>
</dbReference>
<evidence type="ECO:0000256" key="1">
    <source>
        <dbReference type="ARBA" id="ARBA00001913"/>
    </source>
</evidence>
<dbReference type="GO" id="GO:0030246">
    <property type="term" value="F:carbohydrate binding"/>
    <property type="evidence" value="ECO:0007669"/>
    <property type="project" value="InterPro"/>
</dbReference>
<evidence type="ECO:0000256" key="4">
    <source>
        <dbReference type="SAM" id="SignalP"/>
    </source>
</evidence>
<evidence type="ECO:0000313" key="8">
    <source>
        <dbReference type="Proteomes" id="UP000256629"/>
    </source>
</evidence>
<comment type="cofactor">
    <cofactor evidence="1">
        <name>Ca(2+)</name>
        <dbReference type="ChEBI" id="CHEBI:29108"/>
    </cofactor>
</comment>
<dbReference type="GO" id="GO:0005829">
    <property type="term" value="C:cytosol"/>
    <property type="evidence" value="ECO:0007669"/>
    <property type="project" value="TreeGrafter"/>
</dbReference>
<evidence type="ECO:0000259" key="6">
    <source>
        <dbReference type="Pfam" id="PF17678"/>
    </source>
</evidence>
<gene>
    <name evidence="7" type="ORF">DFQ02_106116</name>
</gene>
<reference evidence="7 8" key="1">
    <citation type="submission" date="2018-07" db="EMBL/GenBank/DDBJ databases">
        <title>Genomic Encyclopedia of Type Strains, Phase III (KMG-III): the genomes of soil and plant-associated and newly described type strains.</title>
        <authorList>
            <person name="Whitman W."/>
        </authorList>
    </citation>
    <scope>NUCLEOTIDE SEQUENCE [LARGE SCALE GENOMIC DNA]</scope>
    <source>
        <strain evidence="7 8">CECT 8487</strain>
    </source>
</reference>
<dbReference type="InterPro" id="IPR014718">
    <property type="entry name" value="GH-type_carb-bd"/>
</dbReference>
<dbReference type="InterPro" id="IPR041371">
    <property type="entry name" value="GH92_N"/>
</dbReference>
<dbReference type="GO" id="GO:0000224">
    <property type="term" value="F:peptide-N4-(N-acetyl-beta-glucosaminyl)asparagine amidase activity"/>
    <property type="evidence" value="ECO:0007669"/>
    <property type="project" value="TreeGrafter"/>
</dbReference>
<dbReference type="Gene3D" id="3.30.2080.10">
    <property type="entry name" value="GH92 mannosidase domain"/>
    <property type="match status" value="1"/>
</dbReference>
<sequence length="706" mass="79083">MMKVVFFFSFLITVVISLNAQNYAKLVNPEIGTQGEGYMHCGFTYVGASYPFGMVQFTPSFFAPQRGFAINQISGGGCAQKGNFPVVPISGKISVSPNSMDSLPPYKTINEAYAGYLSVTMQDGSVGEFTVNERSGIARFLFPDHENTGTVIIGSGVNSTFVENSMVKITSAKTCEGFAEGGEFCGININNYRVYFAAEFDVQASETGFWMQDKILNNADRAFGRNAGAIFYFDTQTNKEVNYRIAISYVSIENAKQNLKASKTHTNFDEYKAYAEQVWNEYLGKIKVESENTDRVVQFYTHFYHALIHPNIVSDVNGEYMGADYQVHKTSSGDHYSTYSVWDSYRTQAQLVAMLFPEKSSDMIQTLVDFADQSGGFGRWILANLETGIMQGDPTAILLSNSYAFGANDFDVESAYRHMRRGATIPHLHSQQVEIRPFLKEYEKGVAPASILLEYASADYAIGQFAKQAIGNETDAQFFMNRAQIWNSIYNPEINWLNSRNFDGSWKDITHDWREATYKDYMWMVPFNLNALIDTIGGKDFAEKRLDTLFVRLDASYHDDWYAAGNEPGFQIPWIYNWTNAPYKSSQTVHRIFSEIFSNEPSGLPGNDDAGAMGSWYVFASIGFYPMIPGVAGFTLSAPQFENITMELPGGTVNIRGGSSDKIYPVDLKLNGKKHASTWIDFDDIRSGATLEYKTSAKINKKWGVK</sequence>
<dbReference type="InterPro" id="IPR050883">
    <property type="entry name" value="PNGase"/>
</dbReference>